<accession>C9LF04</accession>
<organism evidence="3 4">
    <name type="scientific">Alloprevotella tannerae ATCC 51259</name>
    <dbReference type="NCBI Taxonomy" id="626522"/>
    <lineage>
        <taxon>Bacteria</taxon>
        <taxon>Pseudomonadati</taxon>
        <taxon>Bacteroidota</taxon>
        <taxon>Bacteroidia</taxon>
        <taxon>Bacteroidales</taxon>
        <taxon>Prevotellaceae</taxon>
        <taxon>Alloprevotella</taxon>
    </lineage>
</organism>
<dbReference type="HOGENOM" id="CLU_007637_0_0_10"/>
<dbReference type="AlphaFoldDB" id="C9LF04"/>
<evidence type="ECO:0000313" key="4">
    <source>
        <dbReference type="Proteomes" id="UP000003460"/>
    </source>
</evidence>
<feature type="domain" description="LPS-assembly protein LptD central" evidence="2">
    <location>
        <begin position="275"/>
        <end position="752"/>
    </location>
</feature>
<dbReference type="EMBL" id="ACIJ02000016">
    <property type="protein sequence ID" value="EEX72323.1"/>
    <property type="molecule type" value="Genomic_DNA"/>
</dbReference>
<proteinExistence type="predicted"/>
<dbReference type="PANTHER" id="PTHR30189:SF1">
    <property type="entry name" value="LPS-ASSEMBLY PROTEIN LPTD"/>
    <property type="match status" value="1"/>
</dbReference>
<dbReference type="InterPro" id="IPR050218">
    <property type="entry name" value="LptD"/>
</dbReference>
<dbReference type="InterPro" id="IPR045659">
    <property type="entry name" value="LptD_2"/>
</dbReference>
<evidence type="ECO:0000259" key="2">
    <source>
        <dbReference type="Pfam" id="PF19838"/>
    </source>
</evidence>
<evidence type="ECO:0000256" key="1">
    <source>
        <dbReference type="SAM" id="MobiDB-lite"/>
    </source>
</evidence>
<dbReference type="GO" id="GO:1990351">
    <property type="term" value="C:transporter complex"/>
    <property type="evidence" value="ECO:0007669"/>
    <property type="project" value="TreeGrafter"/>
</dbReference>
<feature type="region of interest" description="Disordered" evidence="1">
    <location>
        <begin position="808"/>
        <end position="833"/>
    </location>
</feature>
<dbReference type="Proteomes" id="UP000003460">
    <property type="component" value="Unassembled WGS sequence"/>
</dbReference>
<evidence type="ECO:0000313" key="3">
    <source>
        <dbReference type="EMBL" id="EEX72323.1"/>
    </source>
</evidence>
<dbReference type="PANTHER" id="PTHR30189">
    <property type="entry name" value="LPS-ASSEMBLY PROTEIN"/>
    <property type="match status" value="1"/>
</dbReference>
<keyword evidence="4" id="KW-1185">Reference proteome</keyword>
<feature type="compositionally biased region" description="Basic and acidic residues" evidence="1">
    <location>
        <begin position="813"/>
        <end position="825"/>
    </location>
</feature>
<reference evidence="3" key="1">
    <citation type="submission" date="2009-09" db="EMBL/GenBank/DDBJ databases">
        <authorList>
            <person name="Weinstock G."/>
            <person name="Sodergren E."/>
            <person name="Clifton S."/>
            <person name="Fulton L."/>
            <person name="Fulton B."/>
            <person name="Courtney L."/>
            <person name="Fronick C."/>
            <person name="Harrison M."/>
            <person name="Strong C."/>
            <person name="Farmer C."/>
            <person name="Delahaunty K."/>
            <person name="Markovic C."/>
            <person name="Hall O."/>
            <person name="Minx P."/>
            <person name="Tomlinson C."/>
            <person name="Mitreva M."/>
            <person name="Nelson J."/>
            <person name="Hou S."/>
            <person name="Wollam A."/>
            <person name="Pepin K.H."/>
            <person name="Johnson M."/>
            <person name="Bhonagiri V."/>
            <person name="Nash W.E."/>
            <person name="Warren W."/>
            <person name="Chinwalla A."/>
            <person name="Mardis E.R."/>
            <person name="Wilson R.K."/>
        </authorList>
    </citation>
    <scope>NUCLEOTIDE SEQUENCE [LARGE SCALE GENOMIC DNA]</scope>
    <source>
        <strain evidence="3">ATCC 51259</strain>
    </source>
</reference>
<dbReference type="eggNOG" id="COG1452">
    <property type="taxonomic scope" value="Bacteria"/>
</dbReference>
<gene>
    <name evidence="3" type="ORF">GCWU000325_00785</name>
</gene>
<sequence>MFRFTQFLCIFAAYIRTNLRSKILAFLITFVALCLASNGGPFRDVPQAAKPLQDTIRTGKKAAKAAKPAVKTVKDSTTTPKDSAIVAKDSAKSAVGAPAKSAGIVSIDTLNVDSLHKDSTKRGAPFEAPVDFKAADSLVYYAANKQVLLYGKGQVKYQNMTLDAGRIAMNMDSSLVFAEGVRDSDSVLVEKPVYRQGSDTYTSERMAYNFKTQKGFITNVNTTQGNGYIQSESSKRTSDGTLYLEHAKYTTCNAPHPHFYLKLSRAKVIPNKETVFGPAYLVVADVPLPLGVPYGFFPFNKKYSSGLVMPKYGDETRRGFYLRDGGYYFALSDYMDLKVLGEIYTKGSWGLSAETNYKKRYKYNGNIYASFLRTVEGDKNLPDYSVTKSLKFQWSHQKTAVEGTNGFNFSARVNFASENYERSNLESMYNPNAYTQSTRASSISFSKTFSNIGLTLSGSTNLSQNMRDSTIAMTLPDLTFSLNRFYPFRRKRQVGQERWYEKISMSYTGQFSNSITTKENRLLKSSLIKDWRNGMQHNIPIEATFQLFKYINISPNFTFRDLMYTNRITKSWDAVRQVELSDTTRGFYNLYDWNVGVSANTTLYGFYKPLPFLFGKKVMMFRHVFKPSVSFSYAPDFTAPHYGYVKAYDRIDASGNVERVSYSPYAAGIFGYPSSTKQGTVTFNMSNNLEMKVRSDKDSTGVKKISLIDELGASLSYNLAAKERPWSDLSTRIRLKLTKSYTLSLAAVFATYAYVFNSQGQVVTGNRTEWSYGRFGRFQGMSQNLSYTFDNNTWKKLKSLFRKGGSNDFASGNDKREEEKSEKPSDANIDPTLRDLDKKGQKVKQNAKVDRDGYMAFSMPWSLTISYGVTMYENRKRPINTRRMRYPYGFTQTLNASGFLRIADGWNISFSTGYDFNFHQLSMTTASISRDLHCFEMSCSVVLRPYSSFNFTIRAKANELADALKWDKRSSYSTNVEWY</sequence>
<dbReference type="GO" id="GO:0009279">
    <property type="term" value="C:cell outer membrane"/>
    <property type="evidence" value="ECO:0007669"/>
    <property type="project" value="TreeGrafter"/>
</dbReference>
<dbReference type="STRING" id="626522.GCWU000325_00785"/>
<comment type="caution">
    <text evidence="3">The sequence shown here is derived from an EMBL/GenBank/DDBJ whole genome shotgun (WGS) entry which is preliminary data.</text>
</comment>
<protein>
    <recommendedName>
        <fullName evidence="2">LPS-assembly protein LptD central domain-containing protein</fullName>
    </recommendedName>
</protein>
<dbReference type="Pfam" id="PF19838">
    <property type="entry name" value="LptD_2"/>
    <property type="match status" value="1"/>
</dbReference>
<name>C9LF04_9BACT</name>